<feature type="domain" description="SWIM-type" evidence="3">
    <location>
        <begin position="59"/>
        <end position="99"/>
    </location>
</feature>
<protein>
    <recommendedName>
        <fullName evidence="3">SWIM-type domain-containing protein</fullName>
    </recommendedName>
</protein>
<dbReference type="Proteomes" id="UP000440578">
    <property type="component" value="Unassembled WGS sequence"/>
</dbReference>
<reference evidence="4 5" key="1">
    <citation type="submission" date="2019-07" db="EMBL/GenBank/DDBJ databases">
        <title>Draft genome assembly of a fouling barnacle, Amphibalanus amphitrite (Darwin, 1854): The first reference genome for Thecostraca.</title>
        <authorList>
            <person name="Kim W."/>
        </authorList>
    </citation>
    <scope>NUCLEOTIDE SEQUENCE [LARGE SCALE GENOMIC DNA]</scope>
    <source>
        <strain evidence="4">SNU_AA5</strain>
        <tissue evidence="4">Soma without cirri and trophi</tissue>
    </source>
</reference>
<name>A0A6A4WXJ8_AMPAM</name>
<feature type="chain" id="PRO_5025523966" description="SWIM-type domain-containing protein" evidence="2">
    <location>
        <begin position="26"/>
        <end position="129"/>
    </location>
</feature>
<evidence type="ECO:0000256" key="1">
    <source>
        <dbReference type="PROSITE-ProRule" id="PRU00325"/>
    </source>
</evidence>
<keyword evidence="1" id="KW-0862">Zinc</keyword>
<proteinExistence type="predicted"/>
<evidence type="ECO:0000259" key="3">
    <source>
        <dbReference type="PROSITE" id="PS50966"/>
    </source>
</evidence>
<dbReference type="EMBL" id="VIIS01000488">
    <property type="protein sequence ID" value="KAF0308400.1"/>
    <property type="molecule type" value="Genomic_DNA"/>
</dbReference>
<sequence>MKRTQLALCLTAVIVAVFVAADARGQKRNCNPGNPCFRCRDTCDCSSEGLFCTPAHRCFHIHVSNMSTTREVECNCNHLTPCDSSHPCWHPTVVNETLTTYDCDCDSIECSIRHPCWHRECGCNCAHTA</sequence>
<keyword evidence="2" id="KW-0732">Signal</keyword>
<dbReference type="AlphaFoldDB" id="A0A6A4WXJ8"/>
<evidence type="ECO:0000313" key="4">
    <source>
        <dbReference type="EMBL" id="KAF0308400.1"/>
    </source>
</evidence>
<feature type="signal peptide" evidence="2">
    <location>
        <begin position="1"/>
        <end position="25"/>
    </location>
</feature>
<comment type="caution">
    <text evidence="4">The sequence shown here is derived from an EMBL/GenBank/DDBJ whole genome shotgun (WGS) entry which is preliminary data.</text>
</comment>
<evidence type="ECO:0000256" key="2">
    <source>
        <dbReference type="SAM" id="SignalP"/>
    </source>
</evidence>
<gene>
    <name evidence="4" type="ORF">FJT64_020381</name>
</gene>
<keyword evidence="5" id="KW-1185">Reference proteome</keyword>
<dbReference type="GO" id="GO:0008270">
    <property type="term" value="F:zinc ion binding"/>
    <property type="evidence" value="ECO:0007669"/>
    <property type="project" value="UniProtKB-KW"/>
</dbReference>
<dbReference type="InterPro" id="IPR007527">
    <property type="entry name" value="Znf_SWIM"/>
</dbReference>
<dbReference type="PROSITE" id="PS50966">
    <property type="entry name" value="ZF_SWIM"/>
    <property type="match status" value="1"/>
</dbReference>
<evidence type="ECO:0000313" key="5">
    <source>
        <dbReference type="Proteomes" id="UP000440578"/>
    </source>
</evidence>
<accession>A0A6A4WXJ8</accession>
<organism evidence="4 5">
    <name type="scientific">Amphibalanus amphitrite</name>
    <name type="common">Striped barnacle</name>
    <name type="synonym">Balanus amphitrite</name>
    <dbReference type="NCBI Taxonomy" id="1232801"/>
    <lineage>
        <taxon>Eukaryota</taxon>
        <taxon>Metazoa</taxon>
        <taxon>Ecdysozoa</taxon>
        <taxon>Arthropoda</taxon>
        <taxon>Crustacea</taxon>
        <taxon>Multicrustacea</taxon>
        <taxon>Cirripedia</taxon>
        <taxon>Thoracica</taxon>
        <taxon>Thoracicalcarea</taxon>
        <taxon>Balanomorpha</taxon>
        <taxon>Balanoidea</taxon>
        <taxon>Balanidae</taxon>
        <taxon>Amphibalaninae</taxon>
        <taxon>Amphibalanus</taxon>
    </lineage>
</organism>
<keyword evidence="1" id="KW-0479">Metal-binding</keyword>
<keyword evidence="1" id="KW-0863">Zinc-finger</keyword>